<dbReference type="GO" id="GO:0000976">
    <property type="term" value="F:transcription cis-regulatory region binding"/>
    <property type="evidence" value="ECO:0007669"/>
    <property type="project" value="TreeGrafter"/>
</dbReference>
<dbReference type="PANTHER" id="PTHR48111">
    <property type="entry name" value="REGULATOR OF RPOS"/>
    <property type="match status" value="1"/>
</dbReference>
<sequence>MRLLLAEDDLMLGEGIQAALKMSGYAVDWVRDGKQALLALGTEEYAACILDWSMPKLDGGEVLRQLRQRGNNLPVLVLTARDSREDKVMGLDAGADDYLTKPFDLSELQARLRALLRRTSGSGVRVLSYRGLSLDPAARRVTLNGQPVTLSSKEYALVHDLISHPSHIRSRADLEQSLYGWGEEVESNAVEVHIHHLRKKLGADLIKTVRGMGYVMGDV</sequence>
<dbReference type="SUPFAM" id="SSF46894">
    <property type="entry name" value="C-terminal effector domain of the bipartite response regulators"/>
    <property type="match status" value="1"/>
</dbReference>
<dbReference type="AlphaFoldDB" id="A0A6B2QWB0"/>
<dbReference type="Gene3D" id="6.10.250.690">
    <property type="match status" value="1"/>
</dbReference>
<evidence type="ECO:0000256" key="5">
    <source>
        <dbReference type="ARBA" id="ARBA00023163"/>
    </source>
</evidence>
<dbReference type="PROSITE" id="PS51755">
    <property type="entry name" value="OMPR_PHOB"/>
    <property type="match status" value="1"/>
</dbReference>
<proteinExistence type="predicted"/>
<dbReference type="SMART" id="SM00862">
    <property type="entry name" value="Trans_reg_C"/>
    <property type="match status" value="1"/>
</dbReference>
<feature type="domain" description="OmpR/PhoB-type" evidence="9">
    <location>
        <begin position="124"/>
        <end position="218"/>
    </location>
</feature>
<organism evidence="10">
    <name type="scientific">Sheuella amnicola</name>
    <dbReference type="NCBI Taxonomy" id="2707330"/>
    <lineage>
        <taxon>Bacteria</taxon>
        <taxon>Pseudomonadati</taxon>
        <taxon>Pseudomonadota</taxon>
        <taxon>Betaproteobacteria</taxon>
        <taxon>Burkholderiales</taxon>
        <taxon>Alcaligenaceae</taxon>
        <taxon>Sheuella</taxon>
    </lineage>
</organism>
<feature type="modified residue" description="4-aspartylphosphate" evidence="6">
    <location>
        <position position="51"/>
    </location>
</feature>
<dbReference type="GO" id="GO:0032993">
    <property type="term" value="C:protein-DNA complex"/>
    <property type="evidence" value="ECO:0007669"/>
    <property type="project" value="TreeGrafter"/>
</dbReference>
<dbReference type="PROSITE" id="PS50110">
    <property type="entry name" value="RESPONSE_REGULATORY"/>
    <property type="match status" value="1"/>
</dbReference>
<evidence type="ECO:0000256" key="4">
    <source>
        <dbReference type="ARBA" id="ARBA00023125"/>
    </source>
</evidence>
<evidence type="ECO:0000256" key="6">
    <source>
        <dbReference type="PROSITE-ProRule" id="PRU00169"/>
    </source>
</evidence>
<evidence type="ECO:0000256" key="2">
    <source>
        <dbReference type="ARBA" id="ARBA00023012"/>
    </source>
</evidence>
<dbReference type="InterPro" id="IPR011006">
    <property type="entry name" value="CheY-like_superfamily"/>
</dbReference>
<dbReference type="GO" id="GO:0000156">
    <property type="term" value="F:phosphorelay response regulator activity"/>
    <property type="evidence" value="ECO:0007669"/>
    <property type="project" value="TreeGrafter"/>
</dbReference>
<dbReference type="Pfam" id="PF00486">
    <property type="entry name" value="Trans_reg_C"/>
    <property type="match status" value="1"/>
</dbReference>
<keyword evidence="5" id="KW-0804">Transcription</keyword>
<dbReference type="Gene3D" id="1.10.10.10">
    <property type="entry name" value="Winged helix-like DNA-binding domain superfamily/Winged helix DNA-binding domain"/>
    <property type="match status" value="1"/>
</dbReference>
<dbReference type="RefSeq" id="WP_163652364.1">
    <property type="nucleotide sequence ID" value="NZ_JAAGRN010000003.1"/>
</dbReference>
<comment type="caution">
    <text evidence="10">The sequence shown here is derived from an EMBL/GenBank/DDBJ whole genome shotgun (WGS) entry which is preliminary data.</text>
</comment>
<dbReference type="PANTHER" id="PTHR48111:SF67">
    <property type="entry name" value="TRANSCRIPTIONAL REGULATORY PROTEIN TCTD"/>
    <property type="match status" value="1"/>
</dbReference>
<keyword evidence="3" id="KW-0805">Transcription regulation</keyword>
<evidence type="ECO:0000256" key="3">
    <source>
        <dbReference type="ARBA" id="ARBA00023015"/>
    </source>
</evidence>
<dbReference type="EMBL" id="JAAGRN010000003">
    <property type="protein sequence ID" value="NDY82690.1"/>
    <property type="molecule type" value="Genomic_DNA"/>
</dbReference>
<keyword evidence="2" id="KW-0902">Two-component regulatory system</keyword>
<dbReference type="InterPro" id="IPR036388">
    <property type="entry name" value="WH-like_DNA-bd_sf"/>
</dbReference>
<reference evidence="10" key="1">
    <citation type="submission" date="2020-02" db="EMBL/GenBank/DDBJ databases">
        <authorList>
            <person name="Chen W.-M."/>
        </authorList>
    </citation>
    <scope>NUCLEOTIDE SEQUENCE</scope>
    <source>
        <strain evidence="10">NBD-18</strain>
    </source>
</reference>
<dbReference type="InterPro" id="IPR001867">
    <property type="entry name" value="OmpR/PhoB-type_DNA-bd"/>
</dbReference>
<accession>A0A6B2QWB0</accession>
<dbReference type="SMART" id="SM00448">
    <property type="entry name" value="REC"/>
    <property type="match status" value="1"/>
</dbReference>
<feature type="DNA-binding region" description="OmpR/PhoB-type" evidence="7">
    <location>
        <begin position="124"/>
        <end position="218"/>
    </location>
</feature>
<dbReference type="Pfam" id="PF00072">
    <property type="entry name" value="Response_reg"/>
    <property type="match status" value="1"/>
</dbReference>
<dbReference type="Gene3D" id="3.40.50.2300">
    <property type="match status" value="1"/>
</dbReference>
<evidence type="ECO:0000313" key="10">
    <source>
        <dbReference type="EMBL" id="NDY82690.1"/>
    </source>
</evidence>
<feature type="domain" description="Response regulatory" evidence="8">
    <location>
        <begin position="2"/>
        <end position="116"/>
    </location>
</feature>
<evidence type="ECO:0000259" key="8">
    <source>
        <dbReference type="PROSITE" id="PS50110"/>
    </source>
</evidence>
<dbReference type="CDD" id="cd00383">
    <property type="entry name" value="trans_reg_C"/>
    <property type="match status" value="1"/>
</dbReference>
<dbReference type="InterPro" id="IPR039420">
    <property type="entry name" value="WalR-like"/>
</dbReference>
<dbReference type="GO" id="GO:0006355">
    <property type="term" value="P:regulation of DNA-templated transcription"/>
    <property type="evidence" value="ECO:0007669"/>
    <property type="project" value="InterPro"/>
</dbReference>
<dbReference type="FunFam" id="3.40.50.2300:FF:000002">
    <property type="entry name" value="DNA-binding response regulator PhoP"/>
    <property type="match status" value="1"/>
</dbReference>
<gene>
    <name evidence="10" type="ORF">G3I67_05525</name>
</gene>
<dbReference type="CDD" id="cd17624">
    <property type="entry name" value="REC_OmpR_PmrA-like"/>
    <property type="match status" value="1"/>
</dbReference>
<dbReference type="InterPro" id="IPR016032">
    <property type="entry name" value="Sig_transdc_resp-reg_C-effctor"/>
</dbReference>
<name>A0A6B2QWB0_9BURK</name>
<keyword evidence="1 6" id="KW-0597">Phosphoprotein</keyword>
<protein>
    <submittedName>
        <fullName evidence="10">Response regulator transcription factor</fullName>
    </submittedName>
</protein>
<evidence type="ECO:0000256" key="1">
    <source>
        <dbReference type="ARBA" id="ARBA00022553"/>
    </source>
</evidence>
<dbReference type="GO" id="GO:0005829">
    <property type="term" value="C:cytosol"/>
    <property type="evidence" value="ECO:0007669"/>
    <property type="project" value="TreeGrafter"/>
</dbReference>
<evidence type="ECO:0000256" key="7">
    <source>
        <dbReference type="PROSITE-ProRule" id="PRU01091"/>
    </source>
</evidence>
<dbReference type="InterPro" id="IPR001789">
    <property type="entry name" value="Sig_transdc_resp-reg_receiver"/>
</dbReference>
<dbReference type="SUPFAM" id="SSF52172">
    <property type="entry name" value="CheY-like"/>
    <property type="match status" value="1"/>
</dbReference>
<keyword evidence="4 7" id="KW-0238">DNA-binding</keyword>
<evidence type="ECO:0000259" key="9">
    <source>
        <dbReference type="PROSITE" id="PS51755"/>
    </source>
</evidence>